<evidence type="ECO:0000256" key="3">
    <source>
        <dbReference type="ARBA" id="ARBA00022692"/>
    </source>
</evidence>
<keyword evidence="5 6" id="KW-0472">Membrane</keyword>
<feature type="transmembrane region" description="Helical" evidence="6">
    <location>
        <begin position="152"/>
        <end position="174"/>
    </location>
</feature>
<feature type="domain" description="ABC-2 type transporter transmembrane" evidence="7">
    <location>
        <begin position="20"/>
        <end position="233"/>
    </location>
</feature>
<dbReference type="AlphaFoldDB" id="A0A4P9XG50"/>
<sequence length="307" mass="34596">MPRLGGFSLENRKYRSTFAEQFPLILQRTARHVFRDKMIFGVRLVQTLVFAVIFNLIFWKIVDRDQNAQMQDRVGVLFLFTSNLVMYNATSSLTLFIEDRPRFEREYRSGLYGLPAFFFSKIGVELPAYIIMPTLLMATTYWVMGLNPGAGRFFICCLISVLLSLSGMAIGLATASLCRDLSVALIVVPTVIMPMLIFCGLFVNFGGMPVWIRWIKWLSLVKYGFVAFVKNELEDVPIGCGANVVVAECIPVPGETVIKRLSMEDQGSVWLNIGVLAAWALVLVMLTYFGLRRMMRVGHEGAKVGKM</sequence>
<dbReference type="Pfam" id="PF01061">
    <property type="entry name" value="ABC2_membrane"/>
    <property type="match status" value="1"/>
</dbReference>
<dbReference type="GO" id="GO:0016020">
    <property type="term" value="C:membrane"/>
    <property type="evidence" value="ECO:0007669"/>
    <property type="project" value="UniProtKB-SubCell"/>
</dbReference>
<dbReference type="EMBL" id="KZ993612">
    <property type="protein sequence ID" value="RKP04577.1"/>
    <property type="molecule type" value="Genomic_DNA"/>
</dbReference>
<keyword evidence="3 6" id="KW-0812">Transmembrane</keyword>
<evidence type="ECO:0000259" key="7">
    <source>
        <dbReference type="Pfam" id="PF01061"/>
    </source>
</evidence>
<evidence type="ECO:0000256" key="4">
    <source>
        <dbReference type="ARBA" id="ARBA00022989"/>
    </source>
</evidence>
<evidence type="ECO:0000313" key="8">
    <source>
        <dbReference type="EMBL" id="RKP04577.1"/>
    </source>
</evidence>
<keyword evidence="2" id="KW-0813">Transport</keyword>
<dbReference type="Proteomes" id="UP000271241">
    <property type="component" value="Unassembled WGS sequence"/>
</dbReference>
<dbReference type="STRING" id="78915.A0A4P9XG50"/>
<protein>
    <submittedName>
        <fullName evidence="8">ABC-2 type transporter-domain-containing protein</fullName>
    </submittedName>
</protein>
<accession>A0A4P9XG50</accession>
<dbReference type="PANTHER" id="PTHR48041">
    <property type="entry name" value="ABC TRANSPORTER G FAMILY MEMBER 28"/>
    <property type="match status" value="1"/>
</dbReference>
<feature type="transmembrane region" description="Helical" evidence="6">
    <location>
        <begin position="269"/>
        <end position="291"/>
    </location>
</feature>
<keyword evidence="9" id="KW-1185">Reference proteome</keyword>
<feature type="transmembrane region" description="Helical" evidence="6">
    <location>
        <begin position="74"/>
        <end position="97"/>
    </location>
</feature>
<evidence type="ECO:0000256" key="6">
    <source>
        <dbReference type="SAM" id="Phobius"/>
    </source>
</evidence>
<gene>
    <name evidence="8" type="ORF">THASP1DRAFT_33640</name>
</gene>
<dbReference type="OrthoDB" id="66620at2759"/>
<feature type="transmembrane region" description="Helical" evidence="6">
    <location>
        <begin position="181"/>
        <end position="203"/>
    </location>
</feature>
<organism evidence="8 9">
    <name type="scientific">Thamnocephalis sphaerospora</name>
    <dbReference type="NCBI Taxonomy" id="78915"/>
    <lineage>
        <taxon>Eukaryota</taxon>
        <taxon>Fungi</taxon>
        <taxon>Fungi incertae sedis</taxon>
        <taxon>Zoopagomycota</taxon>
        <taxon>Zoopagomycotina</taxon>
        <taxon>Zoopagomycetes</taxon>
        <taxon>Zoopagales</taxon>
        <taxon>Sigmoideomycetaceae</taxon>
        <taxon>Thamnocephalis</taxon>
    </lineage>
</organism>
<evidence type="ECO:0000256" key="5">
    <source>
        <dbReference type="ARBA" id="ARBA00023136"/>
    </source>
</evidence>
<name>A0A4P9XG50_9FUNG</name>
<dbReference type="InterPro" id="IPR050352">
    <property type="entry name" value="ABCG_transporters"/>
</dbReference>
<evidence type="ECO:0000256" key="1">
    <source>
        <dbReference type="ARBA" id="ARBA00004141"/>
    </source>
</evidence>
<dbReference type="InterPro" id="IPR013525">
    <property type="entry name" value="ABC2_TM"/>
</dbReference>
<evidence type="ECO:0000256" key="2">
    <source>
        <dbReference type="ARBA" id="ARBA00022448"/>
    </source>
</evidence>
<comment type="subcellular location">
    <subcellularLocation>
        <location evidence="1">Membrane</location>
        <topology evidence="1">Multi-pass membrane protein</topology>
    </subcellularLocation>
</comment>
<proteinExistence type="predicted"/>
<feature type="transmembrane region" description="Helical" evidence="6">
    <location>
        <begin position="40"/>
        <end position="62"/>
    </location>
</feature>
<dbReference type="PANTHER" id="PTHR48041:SF139">
    <property type="entry name" value="PROTEIN SCARLET"/>
    <property type="match status" value="1"/>
</dbReference>
<reference evidence="9" key="1">
    <citation type="journal article" date="2018" name="Nat. Microbiol.">
        <title>Leveraging single-cell genomics to expand the fungal tree of life.</title>
        <authorList>
            <person name="Ahrendt S.R."/>
            <person name="Quandt C.A."/>
            <person name="Ciobanu D."/>
            <person name="Clum A."/>
            <person name="Salamov A."/>
            <person name="Andreopoulos B."/>
            <person name="Cheng J.F."/>
            <person name="Woyke T."/>
            <person name="Pelin A."/>
            <person name="Henrissat B."/>
            <person name="Reynolds N.K."/>
            <person name="Benny G.L."/>
            <person name="Smith M.E."/>
            <person name="James T.Y."/>
            <person name="Grigoriev I.V."/>
        </authorList>
    </citation>
    <scope>NUCLEOTIDE SEQUENCE [LARGE SCALE GENOMIC DNA]</scope>
    <source>
        <strain evidence="9">RSA 1356</strain>
    </source>
</reference>
<keyword evidence="4 6" id="KW-1133">Transmembrane helix</keyword>
<evidence type="ECO:0000313" key="9">
    <source>
        <dbReference type="Proteomes" id="UP000271241"/>
    </source>
</evidence>
<dbReference type="GO" id="GO:0140359">
    <property type="term" value="F:ABC-type transporter activity"/>
    <property type="evidence" value="ECO:0007669"/>
    <property type="project" value="InterPro"/>
</dbReference>